<gene>
    <name evidence="1" type="ORF">SEVIR_3G373040v2</name>
</gene>
<dbReference type="Gramene" id="TKW29088">
    <property type="protein sequence ID" value="TKW29088"/>
    <property type="gene ID" value="SEVIR_3G373040v2"/>
</dbReference>
<proteinExistence type="predicted"/>
<dbReference type="EMBL" id="CM016554">
    <property type="protein sequence ID" value="TKW29088.1"/>
    <property type="molecule type" value="Genomic_DNA"/>
</dbReference>
<accession>A0A4U6VHT6</accession>
<sequence>MKDLVWIMVCLPDMPAPTMMTRRPAAVARKAYCARHSTASTRAIIAVDGIISSDNSLDANRMRSGAHTSHIPCISIYLYIYIYL</sequence>
<organism evidence="1 2">
    <name type="scientific">Setaria viridis</name>
    <name type="common">Green bristlegrass</name>
    <name type="synonym">Setaria italica subsp. viridis</name>
    <dbReference type="NCBI Taxonomy" id="4556"/>
    <lineage>
        <taxon>Eukaryota</taxon>
        <taxon>Viridiplantae</taxon>
        <taxon>Streptophyta</taxon>
        <taxon>Embryophyta</taxon>
        <taxon>Tracheophyta</taxon>
        <taxon>Spermatophyta</taxon>
        <taxon>Magnoliopsida</taxon>
        <taxon>Liliopsida</taxon>
        <taxon>Poales</taxon>
        <taxon>Poaceae</taxon>
        <taxon>PACMAD clade</taxon>
        <taxon>Panicoideae</taxon>
        <taxon>Panicodae</taxon>
        <taxon>Paniceae</taxon>
        <taxon>Cenchrinae</taxon>
        <taxon>Setaria</taxon>
    </lineage>
</organism>
<name>A0A4U6VHT6_SETVI</name>
<protein>
    <submittedName>
        <fullName evidence="1">Uncharacterized protein</fullName>
    </submittedName>
</protein>
<keyword evidence="2" id="KW-1185">Reference proteome</keyword>
<evidence type="ECO:0000313" key="2">
    <source>
        <dbReference type="Proteomes" id="UP000298652"/>
    </source>
</evidence>
<reference evidence="1" key="1">
    <citation type="submission" date="2019-03" db="EMBL/GenBank/DDBJ databases">
        <title>WGS assembly of Setaria viridis.</title>
        <authorList>
            <person name="Huang P."/>
            <person name="Jenkins J."/>
            <person name="Grimwood J."/>
            <person name="Barry K."/>
            <person name="Healey A."/>
            <person name="Mamidi S."/>
            <person name="Sreedasyam A."/>
            <person name="Shu S."/>
            <person name="Feldman M."/>
            <person name="Wu J."/>
            <person name="Yu Y."/>
            <person name="Chen C."/>
            <person name="Johnson J."/>
            <person name="Rokhsar D."/>
            <person name="Baxter I."/>
            <person name="Schmutz J."/>
            <person name="Brutnell T."/>
            <person name="Kellogg E."/>
        </authorList>
    </citation>
    <scope>NUCLEOTIDE SEQUENCE [LARGE SCALE GENOMIC DNA]</scope>
</reference>
<evidence type="ECO:0000313" key="1">
    <source>
        <dbReference type="EMBL" id="TKW29088.1"/>
    </source>
</evidence>
<dbReference type="Proteomes" id="UP000298652">
    <property type="component" value="Chromosome 3"/>
</dbReference>
<dbReference type="AlphaFoldDB" id="A0A4U6VHT6"/>